<keyword evidence="2" id="KW-0472">Membrane</keyword>
<feature type="domain" description="Copper acquisition factor BIM1-like" evidence="5">
    <location>
        <begin position="265"/>
        <end position="410"/>
    </location>
</feature>
<gene>
    <name evidence="6" type="primary">NSNH</name>
    <name evidence="6" type="ORF">C8035_v004530</name>
</gene>
<feature type="transmembrane region" description="Helical" evidence="2">
    <location>
        <begin position="455"/>
        <end position="477"/>
    </location>
</feature>
<reference evidence="6 7" key="1">
    <citation type="submission" date="2018-11" db="EMBL/GenBank/DDBJ databases">
        <title>Genome sequence and assembly of Colletotrichum spinosum.</title>
        <authorList>
            <person name="Gan P."/>
            <person name="Shirasu K."/>
        </authorList>
    </citation>
    <scope>NUCLEOTIDE SEQUENCE [LARGE SCALE GENOMIC DNA]</scope>
    <source>
        <strain evidence="6 7">CBS 515.97</strain>
    </source>
</reference>
<evidence type="ECO:0000256" key="1">
    <source>
        <dbReference type="ARBA" id="ARBA00009176"/>
    </source>
</evidence>
<comment type="caution">
    <text evidence="6">The sequence shown here is derived from an EMBL/GenBank/DDBJ whole genome shotgun (WGS) entry which is preliminary data.</text>
</comment>
<evidence type="ECO:0000259" key="4">
    <source>
        <dbReference type="Pfam" id="PF01156"/>
    </source>
</evidence>
<dbReference type="EMBL" id="QAPG01000328">
    <property type="protein sequence ID" value="TDZ29055.1"/>
    <property type="molecule type" value="Genomic_DNA"/>
</dbReference>
<feature type="chain" id="PRO_5020724231" evidence="3">
    <location>
        <begin position="19"/>
        <end position="512"/>
    </location>
</feature>
<dbReference type="PANTHER" id="PTHR43264">
    <property type="match status" value="1"/>
</dbReference>
<evidence type="ECO:0000256" key="3">
    <source>
        <dbReference type="SAM" id="SignalP"/>
    </source>
</evidence>
<keyword evidence="2" id="KW-1133">Transmembrane helix</keyword>
<dbReference type="SUPFAM" id="SSF53590">
    <property type="entry name" value="Nucleoside hydrolase"/>
    <property type="match status" value="1"/>
</dbReference>
<organism evidence="6 7">
    <name type="scientific">Colletotrichum spinosum</name>
    <dbReference type="NCBI Taxonomy" id="1347390"/>
    <lineage>
        <taxon>Eukaryota</taxon>
        <taxon>Fungi</taxon>
        <taxon>Dikarya</taxon>
        <taxon>Ascomycota</taxon>
        <taxon>Pezizomycotina</taxon>
        <taxon>Sordariomycetes</taxon>
        <taxon>Hypocreomycetidae</taxon>
        <taxon>Glomerellales</taxon>
        <taxon>Glomerellaceae</taxon>
        <taxon>Colletotrichum</taxon>
        <taxon>Colletotrichum orbiculare species complex</taxon>
    </lineage>
</organism>
<dbReference type="GO" id="GO:0016799">
    <property type="term" value="F:hydrolase activity, hydrolyzing N-glycosyl compounds"/>
    <property type="evidence" value="ECO:0007669"/>
    <property type="project" value="InterPro"/>
</dbReference>
<dbReference type="Pfam" id="PF20238">
    <property type="entry name" value="BIM1-like_dom"/>
    <property type="match status" value="1"/>
</dbReference>
<dbReference type="Pfam" id="PF01156">
    <property type="entry name" value="IU_nuc_hydro"/>
    <property type="match status" value="1"/>
</dbReference>
<dbReference type="InterPro" id="IPR046530">
    <property type="entry name" value="BIM1-like_dom"/>
</dbReference>
<keyword evidence="2" id="KW-0812">Transmembrane</keyword>
<dbReference type="CDD" id="cd21176">
    <property type="entry name" value="LPMO_auxiliary-like"/>
    <property type="match status" value="1"/>
</dbReference>
<keyword evidence="6" id="KW-0378">Hydrolase</keyword>
<dbReference type="AlphaFoldDB" id="A0A4R8Q1S3"/>
<protein>
    <submittedName>
        <fullName evidence="6">Inosine-uridine preferring nucleoside hydrolase</fullName>
    </submittedName>
</protein>
<proteinExistence type="inferred from homology"/>
<feature type="signal peptide" evidence="3">
    <location>
        <begin position="1"/>
        <end position="18"/>
    </location>
</feature>
<keyword evidence="3" id="KW-0732">Signal</keyword>
<evidence type="ECO:0000259" key="5">
    <source>
        <dbReference type="Pfam" id="PF20238"/>
    </source>
</evidence>
<dbReference type="Gene3D" id="3.90.245.10">
    <property type="entry name" value="Ribonucleoside hydrolase-like"/>
    <property type="match status" value="1"/>
</dbReference>
<feature type="domain" description="Inosine/uridine-preferring nucleoside hydrolase" evidence="4">
    <location>
        <begin position="22"/>
        <end position="205"/>
    </location>
</feature>
<evidence type="ECO:0000313" key="6">
    <source>
        <dbReference type="EMBL" id="TDZ29055.1"/>
    </source>
</evidence>
<dbReference type="InterPro" id="IPR001910">
    <property type="entry name" value="Inosine/uridine_hydrolase_dom"/>
</dbReference>
<comment type="similarity">
    <text evidence="1">Belongs to the IUNH family.</text>
</comment>
<accession>A0A4R8Q1S3</accession>
<evidence type="ECO:0000256" key="2">
    <source>
        <dbReference type="SAM" id="Phobius"/>
    </source>
</evidence>
<dbReference type="Proteomes" id="UP000295083">
    <property type="component" value="Unassembled WGS sequence"/>
</dbReference>
<evidence type="ECO:0000313" key="7">
    <source>
        <dbReference type="Proteomes" id="UP000295083"/>
    </source>
</evidence>
<sequence length="512" mass="54360">MPILTTLLAFHLLVLTSARKNLIVDTDLFSDCDDAGALLLAATSPEVNLLGVNINSESSYSVLAASSILDHYGKSHVPIGARRPLNDVPFFDNWSKRLGEYASKLATHWPKAMTKAEDAWDAVALYRKLLSEAEDGSVTIASVGFLHNLSGLLNSTADAQSTLTGPELVEAKVKELVVMGGDYPDGYEFNFWGDNPYEAAHVINNWKGPVVYAGSSLGGSVHSGGPLMADGPKTDPIHPDKMVSAKSITLFGSMLLGNAMAADNMGPAAFLFPPDREWSADADNVSPCGSTNGPGVRTEFPLVNGKLALVTQDMTRSVHLSVSYDNDPKSASDFETFLGPSDVGSLNLGHTCVTVPSAPSNVAAGSNATYRMLYVSNFDRDESKRETYYACADVTFVDVFTAAIPCFNATVSDPDVDVDGTVNVTTTDAGGNTPHTAADFTAADSKSSGLPKATIAGAVVGSIAGVSLIALAGFFFWRRKNAKKSAVIEPMQQRFDTEKAVSDTSSQFSRRQ</sequence>
<keyword evidence="7" id="KW-1185">Reference proteome</keyword>
<dbReference type="PANTHER" id="PTHR43264:SF1">
    <property type="entry name" value="INOSINE_URIDINE-PREFERRING NUCLEOSIDE HYDROLASE DOMAIN-CONTAINING PROTEIN"/>
    <property type="match status" value="1"/>
</dbReference>
<name>A0A4R8Q1S3_9PEZI</name>
<dbReference type="CDD" id="cd12087">
    <property type="entry name" value="TM_EGFR-like"/>
    <property type="match status" value="1"/>
</dbReference>
<dbReference type="InterPro" id="IPR036452">
    <property type="entry name" value="Ribo_hydro-like"/>
</dbReference>